<dbReference type="Pfam" id="PF12276">
    <property type="entry name" value="DUF3617"/>
    <property type="match status" value="1"/>
</dbReference>
<comment type="caution">
    <text evidence="2">The sequence shown here is derived from an EMBL/GenBank/DDBJ whole genome shotgun (WGS) entry which is preliminary data.</text>
</comment>
<dbReference type="AlphaFoldDB" id="A0AAE3KDQ0"/>
<dbReference type="Proteomes" id="UP001205843">
    <property type="component" value="Unassembled WGS sequence"/>
</dbReference>
<evidence type="ECO:0000313" key="3">
    <source>
        <dbReference type="Proteomes" id="UP001205843"/>
    </source>
</evidence>
<proteinExistence type="predicted"/>
<reference evidence="2" key="1">
    <citation type="submission" date="2022-03" db="EMBL/GenBank/DDBJ databases">
        <title>Genomic Encyclopedia of Type Strains, Phase III (KMG-III): the genomes of soil and plant-associated and newly described type strains.</title>
        <authorList>
            <person name="Whitman W."/>
        </authorList>
    </citation>
    <scope>NUCLEOTIDE SEQUENCE</scope>
    <source>
        <strain evidence="2">ANL 6-2</strain>
    </source>
</reference>
<evidence type="ECO:0000256" key="1">
    <source>
        <dbReference type="SAM" id="SignalP"/>
    </source>
</evidence>
<keyword evidence="1" id="KW-0732">Signal</keyword>
<gene>
    <name evidence="2" type="ORF">J2T57_004295</name>
</gene>
<evidence type="ECO:0008006" key="4">
    <source>
        <dbReference type="Google" id="ProtNLM"/>
    </source>
</evidence>
<dbReference type="EMBL" id="JALJXV010000013">
    <property type="protein sequence ID" value="MCP1677121.1"/>
    <property type="molecule type" value="Genomic_DNA"/>
</dbReference>
<keyword evidence="3" id="KW-1185">Reference proteome</keyword>
<dbReference type="InterPro" id="IPR022061">
    <property type="entry name" value="DUF3617"/>
</dbReference>
<dbReference type="RefSeq" id="WP_253485242.1">
    <property type="nucleotide sequence ID" value="NZ_JALJXV010000013.1"/>
</dbReference>
<feature type="chain" id="PRO_5041991495" description="DUF3617 family protein" evidence="1">
    <location>
        <begin position="29"/>
        <end position="152"/>
    </location>
</feature>
<protein>
    <recommendedName>
        <fullName evidence="4">DUF3617 family protein</fullName>
    </recommendedName>
</protein>
<organism evidence="2 3">
    <name type="scientific">Natronocella acetinitrilica</name>
    <dbReference type="NCBI Taxonomy" id="414046"/>
    <lineage>
        <taxon>Bacteria</taxon>
        <taxon>Pseudomonadati</taxon>
        <taxon>Pseudomonadota</taxon>
        <taxon>Gammaproteobacteria</taxon>
        <taxon>Chromatiales</taxon>
        <taxon>Ectothiorhodospiraceae</taxon>
        <taxon>Natronocella</taxon>
    </lineage>
</organism>
<name>A0AAE3KDQ0_9GAMM</name>
<evidence type="ECO:0000313" key="2">
    <source>
        <dbReference type="EMBL" id="MCP1677121.1"/>
    </source>
</evidence>
<sequence>MSTLGKKIPGVGVAAIMAAGMLVGTAAASDLNVNPGLWEFRTVMSTEGPMDMPEQRSQETECLTQEDIDQGPLFDMDDMGDGCEVLDSNISSNRVTYTMACDAGDGSTFDTEYSMDLMGDRIEGVMTGDINTPMGDMKLRMDFEGERVGDSC</sequence>
<accession>A0AAE3KDQ0</accession>
<feature type="signal peptide" evidence="1">
    <location>
        <begin position="1"/>
        <end position="28"/>
    </location>
</feature>